<dbReference type="HOGENOM" id="CLU_962378_0_0_9"/>
<gene>
    <name evidence="1" type="ORF">HMPREF9249_02369</name>
</gene>
<dbReference type="PATRIC" id="fig|883092.3.peg.2354"/>
<dbReference type="AlphaFoldDB" id="K1M418"/>
<dbReference type="Proteomes" id="UP000004722">
    <property type="component" value="Unassembled WGS sequence"/>
</dbReference>
<name>K1M418_9LACO</name>
<dbReference type="EMBL" id="AGZG01000115">
    <property type="protein sequence ID" value="EKB62146.1"/>
    <property type="molecule type" value="Genomic_DNA"/>
</dbReference>
<evidence type="ECO:0000313" key="1">
    <source>
        <dbReference type="EMBL" id="EKB62146.1"/>
    </source>
</evidence>
<comment type="caution">
    <text evidence="1">The sequence shown here is derived from an EMBL/GenBank/DDBJ whole genome shotgun (WGS) entry which is preliminary data.</text>
</comment>
<organism evidence="1 2">
    <name type="scientific">Lactobacillus crispatus FB077-07</name>
    <dbReference type="NCBI Taxonomy" id="883092"/>
    <lineage>
        <taxon>Bacteria</taxon>
        <taxon>Bacillati</taxon>
        <taxon>Bacillota</taxon>
        <taxon>Bacilli</taxon>
        <taxon>Lactobacillales</taxon>
        <taxon>Lactobacillaceae</taxon>
        <taxon>Lactobacillus</taxon>
    </lineage>
</organism>
<accession>K1M418</accession>
<reference evidence="1 2" key="1">
    <citation type="submission" date="2012-07" db="EMBL/GenBank/DDBJ databases">
        <title>The Genome Sequence of Lactobacillus crispatus FB077-07.</title>
        <authorList>
            <consortium name="The Broad Institute Genome Sequencing Platform"/>
            <person name="Earl A."/>
            <person name="Ward D."/>
            <person name="Feldgarden M."/>
            <person name="Gevers D."/>
            <person name="Saerens B."/>
            <person name="Vaneechoutte M."/>
            <person name="Walker B."/>
            <person name="Young S.K."/>
            <person name="Zeng Q."/>
            <person name="Gargeya S."/>
            <person name="Fitzgerald M."/>
            <person name="Haas B."/>
            <person name="Abouelleil A."/>
            <person name="Alvarado L."/>
            <person name="Arachchi H.M."/>
            <person name="Berlin A.M."/>
            <person name="Chapman S.B."/>
            <person name="Goldberg J."/>
            <person name="Griggs A."/>
            <person name="Gujja S."/>
            <person name="Hansen M."/>
            <person name="Howarth C."/>
            <person name="Imamovic A."/>
            <person name="Larimer J."/>
            <person name="McCowen C."/>
            <person name="Montmayeur A."/>
            <person name="Murphy C."/>
            <person name="Neiman D."/>
            <person name="Pearson M."/>
            <person name="Priest M."/>
            <person name="Roberts A."/>
            <person name="Saif S."/>
            <person name="Shea T."/>
            <person name="Sisk P."/>
            <person name="Sykes S."/>
            <person name="Wortman J."/>
            <person name="Nusbaum C."/>
            <person name="Birren B."/>
        </authorList>
    </citation>
    <scope>NUCLEOTIDE SEQUENCE [LARGE SCALE GENOMIC DNA]</scope>
    <source>
        <strain evidence="1 2">FB077-07</strain>
    </source>
</reference>
<proteinExistence type="predicted"/>
<evidence type="ECO:0000313" key="2">
    <source>
        <dbReference type="Proteomes" id="UP000004722"/>
    </source>
</evidence>
<sequence length="305" mass="35924">MVIIMTDEKYEQLNLFDMVNAIAETPKQDNIIPLRNEAHLEVLHLNRKFYSAKANLYGKFKQLAMAIYSSYKWTDEQLLESAKIIYPYIGFRTNAKTSTNKVKDVIFVSDKKQQELGLFGKSDQTYCIPLYFRMQENEYYRRFLILSDASELYKHYTDTYYRKRKPFVRYSYISKAYLLGYAYLIQAIKSEFVRTKDQHLMDFSEMELNDLIKGLISGDRSTNYAFYDYAITNAQTIKGWQKDVATNFTLEQDIYANLGDDKAILQWDGYRDFERLLAFVRSYLDDKFKIIPTASLTQAKVQAVL</sequence>
<protein>
    <submittedName>
        <fullName evidence="1">Uncharacterized protein</fullName>
    </submittedName>
</protein>